<dbReference type="EMBL" id="ADLE01000014">
    <property type="protein sequence ID" value="EJZ63186.1"/>
    <property type="molecule type" value="Genomic_DNA"/>
</dbReference>
<dbReference type="HOGENOM" id="CLU_2191835_0_0_10"/>
<dbReference type="OrthoDB" id="1093181at2"/>
<name>K0WY49_9BACT</name>
<dbReference type="STRING" id="742726.HMPREF9448_01833"/>
<organism evidence="2 3">
    <name type="scientific">Barnesiella intestinihominis YIT 11860</name>
    <dbReference type="NCBI Taxonomy" id="742726"/>
    <lineage>
        <taxon>Bacteria</taxon>
        <taxon>Pseudomonadati</taxon>
        <taxon>Bacteroidota</taxon>
        <taxon>Bacteroidia</taxon>
        <taxon>Bacteroidales</taxon>
        <taxon>Barnesiellaceae</taxon>
        <taxon>Barnesiella</taxon>
    </lineage>
</organism>
<proteinExistence type="predicted"/>
<dbReference type="RefSeq" id="WP_008862292.1">
    <property type="nucleotide sequence ID" value="NZ_CAXSNY010000007.1"/>
</dbReference>
<feature type="transmembrane region" description="Helical" evidence="1">
    <location>
        <begin position="80"/>
        <end position="101"/>
    </location>
</feature>
<dbReference type="Proteomes" id="UP000006044">
    <property type="component" value="Unassembled WGS sequence"/>
</dbReference>
<evidence type="ECO:0000313" key="2">
    <source>
        <dbReference type="EMBL" id="EJZ63186.1"/>
    </source>
</evidence>
<reference evidence="2 3" key="1">
    <citation type="submission" date="2012-08" db="EMBL/GenBank/DDBJ databases">
        <title>The Genome Sequence of Barnesiella intestinihominis YIT 11860.</title>
        <authorList>
            <consortium name="The Broad Institute Genome Sequencing Platform"/>
            <person name="Earl A."/>
            <person name="Ward D."/>
            <person name="Feldgarden M."/>
            <person name="Gevers D."/>
            <person name="Morotomi M."/>
            <person name="Walker B."/>
            <person name="Young S.K."/>
            <person name="Zeng Q."/>
            <person name="Gargeya S."/>
            <person name="Fitzgerald M."/>
            <person name="Haas B."/>
            <person name="Abouelleil A."/>
            <person name="Alvarado L."/>
            <person name="Arachchi H.M."/>
            <person name="Berlin A.M."/>
            <person name="Chapman S.B."/>
            <person name="Goldberg J."/>
            <person name="Griggs A."/>
            <person name="Gujja S."/>
            <person name="Hansen M."/>
            <person name="Howarth C."/>
            <person name="Imamovic A."/>
            <person name="Larimer J."/>
            <person name="McCowen C."/>
            <person name="Montmayeur A."/>
            <person name="Murphy C."/>
            <person name="Neiman D."/>
            <person name="Pearson M."/>
            <person name="Priest M."/>
            <person name="Roberts A."/>
            <person name="Saif S."/>
            <person name="Shea T."/>
            <person name="Sisk P."/>
            <person name="Sykes S."/>
            <person name="Wortman J."/>
            <person name="Nusbaum C."/>
            <person name="Birren B."/>
        </authorList>
    </citation>
    <scope>NUCLEOTIDE SEQUENCE [LARGE SCALE GENOMIC DNA]</scope>
    <source>
        <strain evidence="2 3">YIT 11860</strain>
    </source>
</reference>
<keyword evidence="1" id="KW-1133">Transmembrane helix</keyword>
<keyword evidence="1" id="KW-0812">Transmembrane</keyword>
<keyword evidence="1" id="KW-0472">Membrane</keyword>
<dbReference type="AlphaFoldDB" id="K0WY49"/>
<feature type="transmembrane region" description="Helical" evidence="1">
    <location>
        <begin position="45"/>
        <end position="65"/>
    </location>
</feature>
<protein>
    <submittedName>
        <fullName evidence="2">Uncharacterized protein</fullName>
    </submittedName>
</protein>
<evidence type="ECO:0000256" key="1">
    <source>
        <dbReference type="SAM" id="Phobius"/>
    </source>
</evidence>
<accession>K0WY49</accession>
<dbReference type="GeneID" id="77849060"/>
<keyword evidence="3" id="KW-1185">Reference proteome</keyword>
<evidence type="ECO:0000313" key="3">
    <source>
        <dbReference type="Proteomes" id="UP000006044"/>
    </source>
</evidence>
<gene>
    <name evidence="2" type="ORF">HMPREF9448_01833</name>
</gene>
<comment type="caution">
    <text evidence="2">The sequence shown here is derived from an EMBL/GenBank/DDBJ whole genome shotgun (WGS) entry which is preliminary data.</text>
</comment>
<sequence length="108" mass="12681">MNEWNDNQWREFFGDHSLELRTDKWFTRRVLNRLPRKRWSIEAKISFVVSVLVIAICTVLCLIFAKEMIYNPCWTCAHTWLAYMGLSVACGLCVGQLGSFLRRIYDAS</sequence>